<feature type="chain" id="PRO_5046712089" evidence="1">
    <location>
        <begin position="26"/>
        <end position="417"/>
    </location>
</feature>
<gene>
    <name evidence="2" type="ORF">ACFFNY_14285</name>
</gene>
<keyword evidence="3" id="KW-1185">Reference proteome</keyword>
<dbReference type="RefSeq" id="WP_344903434.1">
    <property type="nucleotide sequence ID" value="NZ_BAAAYO010000001.1"/>
</dbReference>
<name>A0ABV5VWN2_9BACL</name>
<protein>
    <submittedName>
        <fullName evidence="2">TolB family protein</fullName>
    </submittedName>
</protein>
<dbReference type="PANTHER" id="PTHR36842:SF1">
    <property type="entry name" value="PROTEIN TOLB"/>
    <property type="match status" value="1"/>
</dbReference>
<organism evidence="2 3">
    <name type="scientific">Paenibacillus hodogayensis</name>
    <dbReference type="NCBI Taxonomy" id="279208"/>
    <lineage>
        <taxon>Bacteria</taxon>
        <taxon>Bacillati</taxon>
        <taxon>Bacillota</taxon>
        <taxon>Bacilli</taxon>
        <taxon>Bacillales</taxon>
        <taxon>Paenibacillaceae</taxon>
        <taxon>Paenibacillus</taxon>
    </lineage>
</organism>
<evidence type="ECO:0000313" key="3">
    <source>
        <dbReference type="Proteomes" id="UP001589619"/>
    </source>
</evidence>
<dbReference type="PANTHER" id="PTHR36842">
    <property type="entry name" value="PROTEIN TOLB HOMOLOG"/>
    <property type="match status" value="1"/>
</dbReference>
<feature type="signal peptide" evidence="1">
    <location>
        <begin position="1"/>
        <end position="25"/>
    </location>
</feature>
<dbReference type="SUPFAM" id="SSF82171">
    <property type="entry name" value="DPP6 N-terminal domain-like"/>
    <property type="match status" value="1"/>
</dbReference>
<dbReference type="Proteomes" id="UP001589619">
    <property type="component" value="Unassembled WGS sequence"/>
</dbReference>
<dbReference type="Gene3D" id="2.120.10.30">
    <property type="entry name" value="TolB, C-terminal domain"/>
    <property type="match status" value="2"/>
</dbReference>
<comment type="caution">
    <text evidence="2">The sequence shown here is derived from an EMBL/GenBank/DDBJ whole genome shotgun (WGS) entry which is preliminary data.</text>
</comment>
<evidence type="ECO:0000313" key="2">
    <source>
        <dbReference type="EMBL" id="MFB9752730.1"/>
    </source>
</evidence>
<accession>A0ABV5VWN2</accession>
<sequence length="417" mass="45977">MPKFVLSALLAIVLVLTAPGWTGHADPVKPLQAAFVRKGDLWLKLGGEETQITHGARAQTPKWSADGKFVAYAAGDRAGDIWVYSLESKRQLQVYSGGSHYEWAPEGHRLAFTIDSILNYADVRPEKVEPFRNVTGGTGNYSWLPDGSGFLVSSTASLLPNGWTSVQLFEVPVDAGMDPRKTKRLFTLPAQSDTFFAVGTSVFRWSPDGKWISFIAVPTASWSADSNTLCVLATDGKTFRQVDKMLRYPAWFRWAPDRNRLAFIAGEGRFAIHNKRLKIASFPADTPPSYTPEGYADRDFAWESERFITVSRSKEGEEGSGTVLKPLPALVRIDLRSNVQKPIREPPPQQGDYAPVWLPSHGKLAWVRSGGEQAEAWLARGDGSNASRAIAGIDAASFYYGAYAWDEVIAWYEPVAG</sequence>
<reference evidence="2 3" key="1">
    <citation type="submission" date="2024-09" db="EMBL/GenBank/DDBJ databases">
        <authorList>
            <person name="Sun Q."/>
            <person name="Mori K."/>
        </authorList>
    </citation>
    <scope>NUCLEOTIDE SEQUENCE [LARGE SCALE GENOMIC DNA]</scope>
    <source>
        <strain evidence="2 3">JCM 12520</strain>
    </source>
</reference>
<proteinExistence type="predicted"/>
<dbReference type="InterPro" id="IPR011042">
    <property type="entry name" value="6-blade_b-propeller_TolB-like"/>
</dbReference>
<keyword evidence="1" id="KW-0732">Signal</keyword>
<dbReference type="EMBL" id="JBHMAG010000012">
    <property type="protein sequence ID" value="MFB9752730.1"/>
    <property type="molecule type" value="Genomic_DNA"/>
</dbReference>
<evidence type="ECO:0000256" key="1">
    <source>
        <dbReference type="SAM" id="SignalP"/>
    </source>
</evidence>